<reference evidence="1 2" key="1">
    <citation type="journal article" date="2014" name="PLoS ONE">
        <title>Rumen cellulosomics: divergent fiber-degrading strategies revealed by comparative genome-wide analysis of six ruminococcal strains.</title>
        <authorList>
            <person name="Dassa B."/>
            <person name="Borovok I."/>
            <person name="Ruimy-Israeli V."/>
            <person name="Lamed R."/>
            <person name="Flint H.J."/>
            <person name="Duncan S.H."/>
            <person name="Henrissat B."/>
            <person name="Coutinho P."/>
            <person name="Morrison M."/>
            <person name="Mosoni P."/>
            <person name="Yeoman C.J."/>
            <person name="White B.A."/>
            <person name="Bayer E.A."/>
        </authorList>
    </citation>
    <scope>NUCLEOTIDE SEQUENCE [LARGE SCALE GENOMIC DNA]</scope>
    <source>
        <strain evidence="1 2">007c</strain>
    </source>
</reference>
<accession>W7V0E5</accession>
<dbReference type="Proteomes" id="UP000019365">
    <property type="component" value="Unassembled WGS sequence"/>
</dbReference>
<organism evidence="1 2">
    <name type="scientific">Ruminococcus flavefaciens 007c</name>
    <dbReference type="NCBI Taxonomy" id="1341157"/>
    <lineage>
        <taxon>Bacteria</taxon>
        <taxon>Bacillati</taxon>
        <taxon>Bacillota</taxon>
        <taxon>Clostridia</taxon>
        <taxon>Eubacteriales</taxon>
        <taxon>Oscillospiraceae</taxon>
        <taxon>Ruminococcus</taxon>
    </lineage>
</organism>
<comment type="caution">
    <text evidence="1">The sequence shown here is derived from an EMBL/GenBank/DDBJ whole genome shotgun (WGS) entry which is preliminary data.</text>
</comment>
<evidence type="ECO:0000313" key="1">
    <source>
        <dbReference type="EMBL" id="EWM54207.1"/>
    </source>
</evidence>
<protein>
    <recommendedName>
        <fullName evidence="3">FeoB-associated Cys-rich membrane protein</fullName>
    </recommendedName>
</protein>
<name>W7V0E5_RUMFL</name>
<evidence type="ECO:0000313" key="2">
    <source>
        <dbReference type="Proteomes" id="UP000019365"/>
    </source>
</evidence>
<evidence type="ECO:0008006" key="3">
    <source>
        <dbReference type="Google" id="ProtNLM"/>
    </source>
</evidence>
<gene>
    <name evidence="1" type="ORF">RF007C_02750</name>
</gene>
<dbReference type="EMBL" id="ATAX01000017">
    <property type="protein sequence ID" value="EWM54207.1"/>
    <property type="molecule type" value="Genomic_DNA"/>
</dbReference>
<proteinExistence type="predicted"/>
<keyword evidence="2" id="KW-1185">Reference proteome</keyword>
<dbReference type="AlphaFoldDB" id="W7V0E5"/>
<sequence>MMLAILNWVLLAFLAVSNAALIRIMFSRTGRCSIRNCMNCPYAGECPAQRRTDK</sequence>